<dbReference type="GO" id="GO:0032259">
    <property type="term" value="P:methylation"/>
    <property type="evidence" value="ECO:0007669"/>
    <property type="project" value="UniProtKB-KW"/>
</dbReference>
<evidence type="ECO:0000256" key="2">
    <source>
        <dbReference type="ARBA" id="ARBA00022679"/>
    </source>
</evidence>
<comment type="similarity">
    <text evidence="4">Belongs to the class I-like SAM-binding methyltransferase superfamily. MenG/UbiE family.</text>
</comment>
<gene>
    <name evidence="4" type="primary">menG</name>
    <name evidence="5" type="ORF">FC37_GL001179</name>
</gene>
<dbReference type="GO" id="GO:0009234">
    <property type="term" value="P:menaquinone biosynthetic process"/>
    <property type="evidence" value="ECO:0007669"/>
    <property type="project" value="UniProtKB-UniRule"/>
</dbReference>
<comment type="caution">
    <text evidence="5">The sequence shown here is derived from an EMBL/GenBank/DDBJ whole genome shotgun (WGS) entry which is preliminary data.</text>
</comment>
<dbReference type="RefSeq" id="WP_025005355.1">
    <property type="nucleotide sequence ID" value="NZ_AZEL01000044.1"/>
</dbReference>
<dbReference type="OrthoDB" id="9808140at2"/>
<dbReference type="Proteomes" id="UP000051311">
    <property type="component" value="Unassembled WGS sequence"/>
</dbReference>
<dbReference type="PROSITE" id="PS01184">
    <property type="entry name" value="UBIE_2"/>
    <property type="match status" value="1"/>
</dbReference>
<dbReference type="PROSITE" id="PS51608">
    <property type="entry name" value="SAM_MT_UBIE"/>
    <property type="match status" value="1"/>
</dbReference>
<dbReference type="STRING" id="1423748.FC37_GL001179"/>
<evidence type="ECO:0000256" key="4">
    <source>
        <dbReference type="HAMAP-Rule" id="MF_01813"/>
    </source>
</evidence>
<evidence type="ECO:0000313" key="6">
    <source>
        <dbReference type="Proteomes" id="UP000051311"/>
    </source>
</evidence>
<keyword evidence="2 4" id="KW-0808">Transferase</keyword>
<reference evidence="5 6" key="1">
    <citation type="journal article" date="2015" name="Genome Announc.">
        <title>Expanding the biotechnology potential of lactobacilli through comparative genomics of 213 strains and associated genera.</title>
        <authorList>
            <person name="Sun Z."/>
            <person name="Harris H.M."/>
            <person name="McCann A."/>
            <person name="Guo C."/>
            <person name="Argimon S."/>
            <person name="Zhang W."/>
            <person name="Yang X."/>
            <person name="Jeffery I.B."/>
            <person name="Cooney J.C."/>
            <person name="Kagawa T.F."/>
            <person name="Liu W."/>
            <person name="Song Y."/>
            <person name="Salvetti E."/>
            <person name="Wrobel A."/>
            <person name="Rasinkangas P."/>
            <person name="Parkhill J."/>
            <person name="Rea M.C."/>
            <person name="O'Sullivan O."/>
            <person name="Ritari J."/>
            <person name="Douillard F.P."/>
            <person name="Paul Ross R."/>
            <person name="Yang R."/>
            <person name="Briner A.E."/>
            <person name="Felis G.E."/>
            <person name="de Vos W.M."/>
            <person name="Barrangou R."/>
            <person name="Klaenhammer T.R."/>
            <person name="Caufield P.W."/>
            <person name="Cui Y."/>
            <person name="Zhang H."/>
            <person name="O'Toole P.W."/>
        </authorList>
    </citation>
    <scope>NUCLEOTIDE SEQUENCE [LARGE SCALE GENOMIC DNA]</scope>
    <source>
        <strain evidence="5 6">DSM 10532</strain>
    </source>
</reference>
<dbReference type="PANTHER" id="PTHR43591:SF24">
    <property type="entry name" value="2-METHOXY-6-POLYPRENYL-1,4-BENZOQUINOL METHYLASE, MITOCHONDRIAL"/>
    <property type="match status" value="1"/>
</dbReference>
<dbReference type="EMBL" id="AZEL01000044">
    <property type="protein sequence ID" value="KRL21691.1"/>
    <property type="molecule type" value="Genomic_DNA"/>
</dbReference>
<organism evidence="5 6">
    <name type="scientific">Lactobacillus gallinarum DSM 10532 = JCM 2011</name>
    <dbReference type="NCBI Taxonomy" id="1423748"/>
    <lineage>
        <taxon>Bacteria</taxon>
        <taxon>Bacillati</taxon>
        <taxon>Bacillota</taxon>
        <taxon>Bacilli</taxon>
        <taxon>Lactobacillales</taxon>
        <taxon>Lactobacillaceae</taxon>
        <taxon>Lactobacillus</taxon>
    </lineage>
</organism>
<feature type="binding site" evidence="4">
    <location>
        <position position="60"/>
    </location>
    <ligand>
        <name>S-adenosyl-L-methionine</name>
        <dbReference type="ChEBI" id="CHEBI:59789"/>
    </ligand>
</feature>
<accession>A0A0R1NY95</accession>
<dbReference type="PROSITE" id="PS01183">
    <property type="entry name" value="UBIE_1"/>
    <property type="match status" value="1"/>
</dbReference>
<feature type="binding site" evidence="4">
    <location>
        <position position="78"/>
    </location>
    <ligand>
        <name>S-adenosyl-L-methionine</name>
        <dbReference type="ChEBI" id="CHEBI:59789"/>
    </ligand>
</feature>
<dbReference type="SUPFAM" id="SSF53335">
    <property type="entry name" value="S-adenosyl-L-methionine-dependent methyltransferases"/>
    <property type="match status" value="1"/>
</dbReference>
<dbReference type="Gene3D" id="3.40.50.150">
    <property type="entry name" value="Vaccinia Virus protein VP39"/>
    <property type="match status" value="1"/>
</dbReference>
<dbReference type="CDD" id="cd02440">
    <property type="entry name" value="AdoMet_MTases"/>
    <property type="match status" value="1"/>
</dbReference>
<keyword evidence="1 4" id="KW-0489">Methyltransferase</keyword>
<dbReference type="AlphaFoldDB" id="A0A0R1NY95"/>
<dbReference type="UniPathway" id="UPA00079">
    <property type="reaction ID" value="UER00169"/>
</dbReference>
<dbReference type="eggNOG" id="COG2226">
    <property type="taxonomic scope" value="Bacteria"/>
</dbReference>
<comment type="caution">
    <text evidence="4">Lacks conserved residue(s) required for the propagation of feature annotation.</text>
</comment>
<comment type="pathway">
    <text evidence="4">Quinol/quinone metabolism; menaquinone biosynthesis; menaquinol from 1,4-dihydroxy-2-naphthoate: step 2/2.</text>
</comment>
<sequence length="232" mass="26180">MLTNKVPEKDVNDLFTRVAPNYDLMNNMVSLGIQNIWRKQFLTRLNLKSTDQCLDLCCGTGDSTIALAKKVKLVTGLDFNQAMLKLAHEKIVKKHLQPKVKLVNGYAMNLPFAARSFNCVTICFGLRNVPDAEKTIKEAYRVLKPGGQFAILEMSQPNNQIIKLGWRAYFEIFPYWAKLVKSNVRDYQYLSKTSKEFLSAQQLKQLLVKNGFSHVAVKKLTGGAAAIHIGIK</sequence>
<dbReference type="NCBIfam" id="TIGR01934">
    <property type="entry name" value="MenG_MenH_UbiE"/>
    <property type="match status" value="1"/>
</dbReference>
<dbReference type="HAMAP" id="MF_01813">
    <property type="entry name" value="MenG_UbiE_methyltr"/>
    <property type="match status" value="1"/>
</dbReference>
<dbReference type="InterPro" id="IPR023576">
    <property type="entry name" value="UbiE/COQ5_MeTrFase_CS"/>
</dbReference>
<dbReference type="PANTHER" id="PTHR43591">
    <property type="entry name" value="METHYLTRANSFERASE"/>
    <property type="match status" value="1"/>
</dbReference>
<evidence type="ECO:0000256" key="1">
    <source>
        <dbReference type="ARBA" id="ARBA00022603"/>
    </source>
</evidence>
<dbReference type="InterPro" id="IPR004033">
    <property type="entry name" value="UbiE/COQ5_MeTrFase"/>
</dbReference>
<keyword evidence="5" id="KW-0830">Ubiquinone</keyword>
<evidence type="ECO:0000256" key="3">
    <source>
        <dbReference type="ARBA" id="ARBA00022691"/>
    </source>
</evidence>
<dbReference type="Pfam" id="PF01209">
    <property type="entry name" value="Ubie_methyltran"/>
    <property type="match status" value="1"/>
</dbReference>
<dbReference type="NCBIfam" id="NF001244">
    <property type="entry name" value="PRK00216.1-5"/>
    <property type="match status" value="1"/>
</dbReference>
<keyword evidence="3 4" id="KW-0949">S-adenosyl-L-methionine</keyword>
<keyword evidence="4" id="KW-0474">Menaquinone biosynthesis</keyword>
<protein>
    <recommendedName>
        <fullName evidence="4">Demethylmenaquinone methyltransferase</fullName>
        <ecNumber evidence="4">2.1.1.163</ecNumber>
    </recommendedName>
</protein>
<evidence type="ECO:0000313" key="5">
    <source>
        <dbReference type="EMBL" id="KRL21691.1"/>
    </source>
</evidence>
<dbReference type="EC" id="2.1.1.163" evidence="4"/>
<dbReference type="GO" id="GO:0043770">
    <property type="term" value="F:demethylmenaquinone methyltransferase activity"/>
    <property type="evidence" value="ECO:0007669"/>
    <property type="project" value="UniProtKB-UniRule"/>
</dbReference>
<dbReference type="InterPro" id="IPR029063">
    <property type="entry name" value="SAM-dependent_MTases_sf"/>
</dbReference>
<comment type="catalytic activity">
    <reaction evidence="4">
        <text>a 2-demethylmenaquinol + S-adenosyl-L-methionine = a menaquinol + S-adenosyl-L-homocysteine + H(+)</text>
        <dbReference type="Rhea" id="RHEA:42640"/>
        <dbReference type="Rhea" id="RHEA-COMP:9539"/>
        <dbReference type="Rhea" id="RHEA-COMP:9563"/>
        <dbReference type="ChEBI" id="CHEBI:15378"/>
        <dbReference type="ChEBI" id="CHEBI:18151"/>
        <dbReference type="ChEBI" id="CHEBI:55437"/>
        <dbReference type="ChEBI" id="CHEBI:57856"/>
        <dbReference type="ChEBI" id="CHEBI:59789"/>
        <dbReference type="EC" id="2.1.1.163"/>
    </reaction>
</comment>
<comment type="function">
    <text evidence="4">Methyltransferase required for the conversion of demethylmenaquinol (DMKH2) to menaquinol (MKH2).</text>
</comment>
<name>A0A0R1NY95_9LACO</name>
<proteinExistence type="inferred from homology"/>
<dbReference type="PATRIC" id="fig|1423748.3.peg.1238"/>